<keyword evidence="3" id="KW-1185">Reference proteome</keyword>
<evidence type="ECO:0000313" key="2">
    <source>
        <dbReference type="EMBL" id="KAK8863536.1"/>
    </source>
</evidence>
<accession>A0ABR2IJ22</accession>
<comment type="caution">
    <text evidence="2">The sequence shown here is derived from an EMBL/GenBank/DDBJ whole genome shotgun (WGS) entry which is preliminary data.</text>
</comment>
<dbReference type="Proteomes" id="UP001470230">
    <property type="component" value="Unassembled WGS sequence"/>
</dbReference>
<reference evidence="2 3" key="1">
    <citation type="submission" date="2024-04" db="EMBL/GenBank/DDBJ databases">
        <title>Tritrichomonas musculus Genome.</title>
        <authorList>
            <person name="Alves-Ferreira E."/>
            <person name="Grigg M."/>
            <person name="Lorenzi H."/>
            <person name="Galac M."/>
        </authorList>
    </citation>
    <scope>NUCLEOTIDE SEQUENCE [LARGE SCALE GENOMIC DNA]</scope>
    <source>
        <strain evidence="2 3">EAF2021</strain>
    </source>
</reference>
<feature type="coiled-coil region" evidence="1">
    <location>
        <begin position="236"/>
        <end position="263"/>
    </location>
</feature>
<gene>
    <name evidence="2" type="ORF">M9Y10_011222</name>
</gene>
<sequence length="877" mass="103269">MEESNQLVDLTNQILISFFDTEIECNEENEFEKEDQILLDIQNEKPENTSANSVSDDAETNNSLNRDEIIEKIMSYKMNDIFISKMQTKIEKKFINYQSKKTLSIIKNIEKYGISCYAEFFFMILKIITNEKKNIIIQIISILKYFILSNQSSLISLFQALVEISNSDLSIDIIENILLILQMLYSLKALNFDGYQLAVDFLLKNQNSIPIDSVKNINDDFLISKPRYDVNTNHQIELLKRKNEILEEKYQNLIIENRKLKDEKSLFNKSNESKSFQNNKIFDEMIQQSKIEPNLRVYSKHFYDLMTVAFIIGSPCYRLLQKYLPIPHERNIRKKFSPVLQRISNNLTNEFNCDEILKDLNLKQPKNDPLYVTLAIDAAKFKNIEGKFILKSLPNLKYIQENKIYKNIFVFHIQSINKKIDSFPIYVRFAESGSANEDIKKVFLFLKKKLAENNIIIKFVATDGDHYYDIFHDLFFQQVLQMIKQKKTFLEIVNQLSQNFLKNDIYLPISDFLHSIKLLRSYFLEGKINLDILSNIEIFPHEMQKYNLGHVISDDSAIGKMTDSYPLKLFSTETVLKSIEFKDYHLLFFILPFNVIIESLKNPNLSIDSRVFLLDLAYQFLFFHLFQKNYNKNSIHSRIGIERIINTIIGLAVALKLFDFIRLGNISSHPLENLFGIIRLSSHYDHSWYNMINSLSKGFFIKTLIDKNNISIKRRERLNEAGVAVGGELIQKDGEISAYTPFQLFTIIWANMKQNNELLANHKVDIKPFVIWFKNYKKIQWNERIYIPSKLSGSSIINRYKTDEYNELKIIRKEKRKQAMNKKKLQPQSVMTTRFNLNEFEIKALDKTNIKDFMEFLYQNPLNDYSNKLKQQIKKKK</sequence>
<evidence type="ECO:0000256" key="1">
    <source>
        <dbReference type="SAM" id="Coils"/>
    </source>
</evidence>
<name>A0ABR2IJ22_9EUKA</name>
<proteinExistence type="predicted"/>
<protein>
    <submittedName>
        <fullName evidence="2">Uncharacterized protein</fullName>
    </submittedName>
</protein>
<evidence type="ECO:0000313" key="3">
    <source>
        <dbReference type="Proteomes" id="UP001470230"/>
    </source>
</evidence>
<dbReference type="EMBL" id="JAPFFF010000017">
    <property type="protein sequence ID" value="KAK8863536.1"/>
    <property type="molecule type" value="Genomic_DNA"/>
</dbReference>
<organism evidence="2 3">
    <name type="scientific">Tritrichomonas musculus</name>
    <dbReference type="NCBI Taxonomy" id="1915356"/>
    <lineage>
        <taxon>Eukaryota</taxon>
        <taxon>Metamonada</taxon>
        <taxon>Parabasalia</taxon>
        <taxon>Tritrichomonadida</taxon>
        <taxon>Tritrichomonadidae</taxon>
        <taxon>Tritrichomonas</taxon>
    </lineage>
</organism>
<keyword evidence="1" id="KW-0175">Coiled coil</keyword>